<organism evidence="1 2">
    <name type="scientific">Auriscalpium vulgare</name>
    <dbReference type="NCBI Taxonomy" id="40419"/>
    <lineage>
        <taxon>Eukaryota</taxon>
        <taxon>Fungi</taxon>
        <taxon>Dikarya</taxon>
        <taxon>Basidiomycota</taxon>
        <taxon>Agaricomycotina</taxon>
        <taxon>Agaricomycetes</taxon>
        <taxon>Russulales</taxon>
        <taxon>Auriscalpiaceae</taxon>
        <taxon>Auriscalpium</taxon>
    </lineage>
</organism>
<comment type="caution">
    <text evidence="1">The sequence shown here is derived from an EMBL/GenBank/DDBJ whole genome shotgun (WGS) entry which is preliminary data.</text>
</comment>
<proteinExistence type="predicted"/>
<dbReference type="EMBL" id="MU277043">
    <property type="protein sequence ID" value="KAI0037351.1"/>
    <property type="molecule type" value="Genomic_DNA"/>
</dbReference>
<feature type="non-terminal residue" evidence="1">
    <location>
        <position position="188"/>
    </location>
</feature>
<gene>
    <name evidence="1" type="ORF">FA95DRAFT_1578895</name>
</gene>
<accession>A0ACB8R1D8</accession>
<evidence type="ECO:0000313" key="2">
    <source>
        <dbReference type="Proteomes" id="UP000814033"/>
    </source>
</evidence>
<reference evidence="1" key="1">
    <citation type="submission" date="2021-02" db="EMBL/GenBank/DDBJ databases">
        <authorList>
            <consortium name="DOE Joint Genome Institute"/>
            <person name="Ahrendt S."/>
            <person name="Looney B.P."/>
            <person name="Miyauchi S."/>
            <person name="Morin E."/>
            <person name="Drula E."/>
            <person name="Courty P.E."/>
            <person name="Chicoki N."/>
            <person name="Fauchery L."/>
            <person name="Kohler A."/>
            <person name="Kuo A."/>
            <person name="Labutti K."/>
            <person name="Pangilinan J."/>
            <person name="Lipzen A."/>
            <person name="Riley R."/>
            <person name="Andreopoulos W."/>
            <person name="He G."/>
            <person name="Johnson J."/>
            <person name="Barry K.W."/>
            <person name="Grigoriev I.V."/>
            <person name="Nagy L."/>
            <person name="Hibbett D."/>
            <person name="Henrissat B."/>
            <person name="Matheny P.B."/>
            <person name="Labbe J."/>
            <person name="Martin F."/>
        </authorList>
    </citation>
    <scope>NUCLEOTIDE SEQUENCE</scope>
    <source>
        <strain evidence="1">FP105234-sp</strain>
    </source>
</reference>
<protein>
    <submittedName>
        <fullName evidence="1">Uncharacterized protein</fullName>
    </submittedName>
</protein>
<reference evidence="1" key="2">
    <citation type="journal article" date="2022" name="New Phytol.">
        <title>Evolutionary transition to the ectomycorrhizal habit in the genomes of a hyperdiverse lineage of mushroom-forming fungi.</title>
        <authorList>
            <person name="Looney B."/>
            <person name="Miyauchi S."/>
            <person name="Morin E."/>
            <person name="Drula E."/>
            <person name="Courty P.E."/>
            <person name="Kohler A."/>
            <person name="Kuo A."/>
            <person name="LaButti K."/>
            <person name="Pangilinan J."/>
            <person name="Lipzen A."/>
            <person name="Riley R."/>
            <person name="Andreopoulos W."/>
            <person name="He G."/>
            <person name="Johnson J."/>
            <person name="Nolan M."/>
            <person name="Tritt A."/>
            <person name="Barry K.W."/>
            <person name="Grigoriev I.V."/>
            <person name="Nagy L.G."/>
            <person name="Hibbett D."/>
            <person name="Henrissat B."/>
            <person name="Matheny P.B."/>
            <person name="Labbe J."/>
            <person name="Martin F.M."/>
        </authorList>
    </citation>
    <scope>NUCLEOTIDE SEQUENCE</scope>
    <source>
        <strain evidence="1">FP105234-sp</strain>
    </source>
</reference>
<dbReference type="Proteomes" id="UP000814033">
    <property type="component" value="Unassembled WGS sequence"/>
</dbReference>
<evidence type="ECO:0000313" key="1">
    <source>
        <dbReference type="EMBL" id="KAI0037351.1"/>
    </source>
</evidence>
<sequence length="188" mass="21237">MSLTVDQLQCRVYKAAMSVARMSKQAQGDGLRCLLRELYSARLATRVAGSYVSPYLEKLFRAVAAAYRDRDDSRISLSLAVFVDEPPVGCDTVDLGDNIWWEKAAVTVYRVTTLPDGTEQRARAYFLSASFKDINATLSDVQDSIRKLREEVKIVKEEVLKHDRRSIILINTLEGLNDNIVYLSDIQK</sequence>
<name>A0ACB8R1D8_9AGAM</name>
<keyword evidence="2" id="KW-1185">Reference proteome</keyword>